<sequence>MSPRSMSKDEKRAEILDAAIRVFARTGFHATKIEDVAREARVAKGTIYLYFDRREDILDAAFVRFADGVLTQMRAIAKAREPALSRLRSIVEAMLAGAQSGPDLARLVFDFWAARRIGGSGERPGTPVDFAGIYVEYRQLIGSLLEQAKDEGAVRADVPEDTPAVIVGLVEGLLLQCLVDPGALTPSRMAEPALAVILDGLAPGAPH</sequence>
<evidence type="ECO:0000313" key="8">
    <source>
        <dbReference type="Proteomes" id="UP000295680"/>
    </source>
</evidence>
<reference evidence="7 8" key="1">
    <citation type="submission" date="2019-03" db="EMBL/GenBank/DDBJ databases">
        <title>Genomic Encyclopedia of Type Strains, Phase IV (KMG-IV): sequencing the most valuable type-strain genomes for metagenomic binning, comparative biology and taxonomic classification.</title>
        <authorList>
            <person name="Goeker M."/>
        </authorList>
    </citation>
    <scope>NUCLEOTIDE SEQUENCE [LARGE SCALE GENOMIC DNA]</scope>
    <source>
        <strain evidence="7 8">DSM 45934</strain>
    </source>
</reference>
<dbReference type="SUPFAM" id="SSF48498">
    <property type="entry name" value="Tetracyclin repressor-like, C-terminal domain"/>
    <property type="match status" value="1"/>
</dbReference>
<feature type="DNA-binding region" description="H-T-H motif" evidence="5">
    <location>
        <begin position="32"/>
        <end position="51"/>
    </location>
</feature>
<dbReference type="InterPro" id="IPR050109">
    <property type="entry name" value="HTH-type_TetR-like_transc_reg"/>
</dbReference>
<name>A0A4R2JLH4_9PSEU</name>
<organism evidence="7 8">
    <name type="scientific">Actinocrispum wychmicini</name>
    <dbReference type="NCBI Taxonomy" id="1213861"/>
    <lineage>
        <taxon>Bacteria</taxon>
        <taxon>Bacillati</taxon>
        <taxon>Actinomycetota</taxon>
        <taxon>Actinomycetes</taxon>
        <taxon>Pseudonocardiales</taxon>
        <taxon>Pseudonocardiaceae</taxon>
        <taxon>Actinocrispum</taxon>
    </lineage>
</organism>
<dbReference type="InterPro" id="IPR009057">
    <property type="entry name" value="Homeodomain-like_sf"/>
</dbReference>
<dbReference type="PROSITE" id="PS50977">
    <property type="entry name" value="HTH_TETR_2"/>
    <property type="match status" value="1"/>
</dbReference>
<dbReference type="InterPro" id="IPR036271">
    <property type="entry name" value="Tet_transcr_reg_TetR-rel_C_sf"/>
</dbReference>
<keyword evidence="3 5" id="KW-0238">DNA-binding</keyword>
<dbReference type="InterPro" id="IPR039538">
    <property type="entry name" value="BetI_C"/>
</dbReference>
<protein>
    <submittedName>
        <fullName evidence="7">TetR family transcriptional regulator</fullName>
    </submittedName>
</protein>
<dbReference type="InterPro" id="IPR001647">
    <property type="entry name" value="HTH_TetR"/>
</dbReference>
<dbReference type="GO" id="GO:0000976">
    <property type="term" value="F:transcription cis-regulatory region binding"/>
    <property type="evidence" value="ECO:0007669"/>
    <property type="project" value="TreeGrafter"/>
</dbReference>
<keyword evidence="1" id="KW-0678">Repressor</keyword>
<evidence type="ECO:0000256" key="5">
    <source>
        <dbReference type="PROSITE-ProRule" id="PRU00335"/>
    </source>
</evidence>
<gene>
    <name evidence="7" type="ORF">EV192_103473</name>
</gene>
<evidence type="ECO:0000256" key="4">
    <source>
        <dbReference type="ARBA" id="ARBA00023163"/>
    </source>
</evidence>
<dbReference type="Pfam" id="PF00440">
    <property type="entry name" value="TetR_N"/>
    <property type="match status" value="1"/>
</dbReference>
<keyword evidence="8" id="KW-1185">Reference proteome</keyword>
<dbReference type="GO" id="GO:0003700">
    <property type="term" value="F:DNA-binding transcription factor activity"/>
    <property type="evidence" value="ECO:0007669"/>
    <property type="project" value="TreeGrafter"/>
</dbReference>
<dbReference type="Gene3D" id="1.10.357.10">
    <property type="entry name" value="Tetracycline Repressor, domain 2"/>
    <property type="match status" value="1"/>
</dbReference>
<evidence type="ECO:0000256" key="2">
    <source>
        <dbReference type="ARBA" id="ARBA00023015"/>
    </source>
</evidence>
<dbReference type="Proteomes" id="UP000295680">
    <property type="component" value="Unassembled WGS sequence"/>
</dbReference>
<evidence type="ECO:0000256" key="1">
    <source>
        <dbReference type="ARBA" id="ARBA00022491"/>
    </source>
</evidence>
<feature type="domain" description="HTH tetR-type" evidence="6">
    <location>
        <begin position="9"/>
        <end position="69"/>
    </location>
</feature>
<dbReference type="PANTHER" id="PTHR30055:SF228">
    <property type="entry name" value="TRANSCRIPTIONAL REGULATOR-RELATED"/>
    <property type="match status" value="1"/>
</dbReference>
<keyword evidence="4" id="KW-0804">Transcription</keyword>
<keyword evidence="2" id="KW-0805">Transcription regulation</keyword>
<dbReference type="PANTHER" id="PTHR30055">
    <property type="entry name" value="HTH-TYPE TRANSCRIPTIONAL REGULATOR RUTR"/>
    <property type="match status" value="1"/>
</dbReference>
<dbReference type="SUPFAM" id="SSF46689">
    <property type="entry name" value="Homeodomain-like"/>
    <property type="match status" value="1"/>
</dbReference>
<evidence type="ECO:0000259" key="6">
    <source>
        <dbReference type="PROSITE" id="PS50977"/>
    </source>
</evidence>
<proteinExistence type="predicted"/>
<dbReference type="OrthoDB" id="3682047at2"/>
<accession>A0A4R2JLH4</accession>
<dbReference type="EMBL" id="SLWS01000003">
    <property type="protein sequence ID" value="TCO60891.1"/>
    <property type="molecule type" value="Genomic_DNA"/>
</dbReference>
<dbReference type="PRINTS" id="PR00455">
    <property type="entry name" value="HTHTETR"/>
</dbReference>
<dbReference type="AlphaFoldDB" id="A0A4R2JLH4"/>
<comment type="caution">
    <text evidence="7">The sequence shown here is derived from an EMBL/GenBank/DDBJ whole genome shotgun (WGS) entry which is preliminary data.</text>
</comment>
<evidence type="ECO:0000256" key="3">
    <source>
        <dbReference type="ARBA" id="ARBA00023125"/>
    </source>
</evidence>
<evidence type="ECO:0000313" key="7">
    <source>
        <dbReference type="EMBL" id="TCO60891.1"/>
    </source>
</evidence>
<dbReference type="Pfam" id="PF13977">
    <property type="entry name" value="TetR_C_6"/>
    <property type="match status" value="1"/>
</dbReference>